<dbReference type="EMBL" id="CAACVJ010000297">
    <property type="protein sequence ID" value="VEP15745.1"/>
    <property type="molecule type" value="Genomic_DNA"/>
</dbReference>
<name>A0A563VWH7_9CYAN</name>
<dbReference type="AlphaFoldDB" id="A0A563VWH7"/>
<proteinExistence type="predicted"/>
<organism evidence="1 2">
    <name type="scientific">Hyella patelloides LEGE 07179</name>
    <dbReference type="NCBI Taxonomy" id="945734"/>
    <lineage>
        <taxon>Bacteria</taxon>
        <taxon>Bacillati</taxon>
        <taxon>Cyanobacteriota</taxon>
        <taxon>Cyanophyceae</taxon>
        <taxon>Pleurocapsales</taxon>
        <taxon>Hyellaceae</taxon>
        <taxon>Hyella</taxon>
    </lineage>
</organism>
<evidence type="ECO:0000313" key="2">
    <source>
        <dbReference type="Proteomes" id="UP000320055"/>
    </source>
</evidence>
<sequence>MVNGQDRDFNHQKCGRSRQILAKRLVYYDKFDQRDKKCSPKVSIPTNQPII</sequence>
<dbReference type="Proteomes" id="UP000320055">
    <property type="component" value="Unassembled WGS sequence"/>
</dbReference>
<accession>A0A563VWH7</accession>
<reference evidence="1 2" key="1">
    <citation type="submission" date="2019-01" db="EMBL/GenBank/DDBJ databases">
        <authorList>
            <person name="Brito A."/>
        </authorList>
    </citation>
    <scope>NUCLEOTIDE SEQUENCE [LARGE SCALE GENOMIC DNA]</scope>
    <source>
        <strain evidence="1">1</strain>
    </source>
</reference>
<gene>
    <name evidence="1" type="ORF">H1P_3660004</name>
</gene>
<evidence type="ECO:0000313" key="1">
    <source>
        <dbReference type="EMBL" id="VEP15745.1"/>
    </source>
</evidence>
<protein>
    <submittedName>
        <fullName evidence="1">Uncharacterized protein</fullName>
    </submittedName>
</protein>
<keyword evidence="2" id="KW-1185">Reference proteome</keyword>